<dbReference type="InterPro" id="IPR017853">
    <property type="entry name" value="GH"/>
</dbReference>
<protein>
    <submittedName>
        <fullName evidence="3">Glycoside hydrolase family 13 protein</fullName>
    </submittedName>
</protein>
<feature type="domain" description="Glycosyl hydrolase family 13 catalytic" evidence="2">
    <location>
        <begin position="19"/>
        <end position="405"/>
    </location>
</feature>
<evidence type="ECO:0000256" key="1">
    <source>
        <dbReference type="ARBA" id="ARBA00008061"/>
    </source>
</evidence>
<dbReference type="GO" id="GO:0009313">
    <property type="term" value="P:oligosaccharide catabolic process"/>
    <property type="evidence" value="ECO:0007669"/>
    <property type="project" value="TreeGrafter"/>
</dbReference>
<dbReference type="InterPro" id="IPR045857">
    <property type="entry name" value="O16G_dom_2"/>
</dbReference>
<dbReference type="CDD" id="cd11332">
    <property type="entry name" value="AmyAc_OligoGlu_TS"/>
    <property type="match status" value="1"/>
</dbReference>
<dbReference type="AlphaFoldDB" id="A0AAU1HSC8"/>
<sequence length="527" mass="58069">MPQPRHASAQWWRSAVIYQVYVRSFADGDGDGTGDLAGVRARLPYLAGLGVDALWFTPWYVSPMKDGGYDVADYRAIDPAFGTLAEAEKLIAEARELGIRTIVDIVPNHVSDQHPWFRSALAGGPERALFHFRPGRGPHGELPPNGWRSEFGGPAWSRLPDGDWYLHLFAPEQPDLDWSHPAVRQEHEDILRFWFERGVAGVRIDSAALLVKDPDLPDFTEGEAPHPYVDRDELHDVYRSWRAIADEYGGIFVGEVWLPDTERFARYLRPDELHTAFNFSFMTCPWDAGRLRGAIDETIAEHAPVGAPATWVLCNHDVTRTVTRYGRADTGFDFATKAFGTPTDLALGTRRARAAALLSLALPGAVYVYQGEELGLPEADIPLDRIEDPMHTRSGGIDPGRDGCRVPLPWAAEAPYAGFGSREEPWLPQPADWASYAADRQAADPGSMLALYRRAIELRAAFGDGPLVWLPAPDGVLAFTRGRGATCVVNLADAPADLPAHTELLLGSGPLDTEGRLPKDTAVWLRA</sequence>
<proteinExistence type="inferred from homology"/>
<dbReference type="EMBL" id="CP108140">
    <property type="protein sequence ID" value="WTP84818.1"/>
    <property type="molecule type" value="Genomic_DNA"/>
</dbReference>
<dbReference type="Gene3D" id="3.90.400.10">
    <property type="entry name" value="Oligo-1,6-glucosidase, Domain 2"/>
    <property type="match status" value="1"/>
</dbReference>
<dbReference type="InterPro" id="IPR006047">
    <property type="entry name" value="GH13_cat_dom"/>
</dbReference>
<gene>
    <name evidence="3" type="ORF">OG477_05330</name>
</gene>
<comment type="similarity">
    <text evidence="1">Belongs to the glycosyl hydrolase 13 family.</text>
</comment>
<dbReference type="SMART" id="SM00642">
    <property type="entry name" value="Aamy"/>
    <property type="match status" value="1"/>
</dbReference>
<accession>A0AAU1HSC8</accession>
<dbReference type="SUPFAM" id="SSF51445">
    <property type="entry name" value="(Trans)glycosidases"/>
    <property type="match status" value="1"/>
</dbReference>
<reference evidence="3" key="1">
    <citation type="submission" date="2022-10" db="EMBL/GenBank/DDBJ databases">
        <title>The complete genomes of actinobacterial strains from the NBC collection.</title>
        <authorList>
            <person name="Joergensen T.S."/>
            <person name="Alvarez Arevalo M."/>
            <person name="Sterndorff E.B."/>
            <person name="Faurdal D."/>
            <person name="Vuksanovic O."/>
            <person name="Mourched A.-S."/>
            <person name="Charusanti P."/>
            <person name="Shaw S."/>
            <person name="Blin K."/>
            <person name="Weber T."/>
        </authorList>
    </citation>
    <scope>NUCLEOTIDE SEQUENCE</scope>
    <source>
        <strain evidence="3">NBC 00180</strain>
    </source>
</reference>
<keyword evidence="3" id="KW-0378">Hydrolase</keyword>
<evidence type="ECO:0000259" key="2">
    <source>
        <dbReference type="SMART" id="SM00642"/>
    </source>
</evidence>
<evidence type="ECO:0000313" key="3">
    <source>
        <dbReference type="EMBL" id="WTP84818.1"/>
    </source>
</evidence>
<name>A0AAU1HSC8_9ACTN</name>
<dbReference type="PANTHER" id="PTHR10357:SF179">
    <property type="entry name" value="NEUTRAL AND BASIC AMINO ACID TRANSPORT PROTEIN RBAT"/>
    <property type="match status" value="1"/>
</dbReference>
<dbReference type="Gene3D" id="3.20.20.80">
    <property type="entry name" value="Glycosidases"/>
    <property type="match status" value="2"/>
</dbReference>
<organism evidence="3">
    <name type="scientific">Streptomyces sp. NBC_00180</name>
    <dbReference type="NCBI Taxonomy" id="2903632"/>
    <lineage>
        <taxon>Bacteria</taxon>
        <taxon>Bacillati</taxon>
        <taxon>Actinomycetota</taxon>
        <taxon>Actinomycetes</taxon>
        <taxon>Kitasatosporales</taxon>
        <taxon>Streptomycetaceae</taxon>
        <taxon>Streptomyces</taxon>
    </lineage>
</organism>
<dbReference type="Pfam" id="PF00128">
    <property type="entry name" value="Alpha-amylase"/>
    <property type="match status" value="1"/>
</dbReference>
<dbReference type="GO" id="GO:0004556">
    <property type="term" value="F:alpha-amylase activity"/>
    <property type="evidence" value="ECO:0007669"/>
    <property type="project" value="TreeGrafter"/>
</dbReference>
<dbReference type="PANTHER" id="PTHR10357">
    <property type="entry name" value="ALPHA-AMYLASE FAMILY MEMBER"/>
    <property type="match status" value="1"/>
</dbReference>